<dbReference type="GO" id="GO:0045892">
    <property type="term" value="P:negative regulation of DNA-templated transcription"/>
    <property type="evidence" value="ECO:0007669"/>
    <property type="project" value="InterPro"/>
</dbReference>
<dbReference type="AlphaFoldDB" id="A0A2N6CRS7"/>
<comment type="function">
    <text evidence="7">Responsible for the coupling of flagellin expression to flagellar assembly by preventing expression of the flagellin genes when a component of the middle class of proteins is defective. It negatively regulates flagellar genes by inhibiting the activity of FliA by directly binding to FliA.</text>
</comment>
<keyword evidence="11" id="KW-0282">Flagellum</keyword>
<comment type="similarity">
    <text evidence="1">Belongs to the FlgM family.</text>
</comment>
<comment type="caution">
    <text evidence="11">The sequence shown here is derived from an EMBL/GenBank/DDBJ whole genome shotgun (WGS) entry which is preliminary data.</text>
</comment>
<dbReference type="InterPro" id="IPR031316">
    <property type="entry name" value="FlgM_C"/>
</dbReference>
<evidence type="ECO:0000256" key="2">
    <source>
        <dbReference type="ARBA" id="ARBA00017823"/>
    </source>
</evidence>
<evidence type="ECO:0000256" key="4">
    <source>
        <dbReference type="ARBA" id="ARBA00022795"/>
    </source>
</evidence>
<accession>A0A2N6CRS7</accession>
<keyword evidence="6" id="KW-0804">Transcription</keyword>
<gene>
    <name evidence="11" type="primary">flgM</name>
    <name evidence="11" type="ORF">C0630_17820</name>
</gene>
<evidence type="ECO:0000256" key="3">
    <source>
        <dbReference type="ARBA" id="ARBA00022491"/>
    </source>
</evidence>
<dbReference type="STRING" id="1111735.GCA_000428045_03072"/>
<evidence type="ECO:0000313" key="12">
    <source>
        <dbReference type="Proteomes" id="UP000235015"/>
    </source>
</evidence>
<protein>
    <recommendedName>
        <fullName evidence="2">Negative regulator of flagellin synthesis</fullName>
    </recommendedName>
    <alternativeName>
        <fullName evidence="8">Anti-sigma-28 factor</fullName>
    </alternativeName>
</protein>
<dbReference type="InterPro" id="IPR035890">
    <property type="entry name" value="Anti-sigma-28_factor_FlgM_sf"/>
</dbReference>
<proteinExistence type="inferred from homology"/>
<evidence type="ECO:0000313" key="11">
    <source>
        <dbReference type="EMBL" id="PLX59778.1"/>
    </source>
</evidence>
<dbReference type="Proteomes" id="UP000235015">
    <property type="component" value="Unassembled WGS sequence"/>
</dbReference>
<dbReference type="SUPFAM" id="SSF101498">
    <property type="entry name" value="Anti-sigma factor FlgM"/>
    <property type="match status" value="1"/>
</dbReference>
<keyword evidence="5" id="KW-0805">Transcription regulation</keyword>
<keyword evidence="11" id="KW-0969">Cilium</keyword>
<evidence type="ECO:0000256" key="8">
    <source>
        <dbReference type="ARBA" id="ARBA00030117"/>
    </source>
</evidence>
<keyword evidence="3" id="KW-0678">Repressor</keyword>
<name>A0A2N6CRS7_9GAMM</name>
<reference evidence="11 12" key="1">
    <citation type="submission" date="2017-11" db="EMBL/GenBank/DDBJ databases">
        <title>Genome-resolved metagenomics identifies genetic mobility, metabolic interactions, and unexpected diversity in perchlorate-reducing communities.</title>
        <authorList>
            <person name="Barnum T.P."/>
            <person name="Figueroa I.A."/>
            <person name="Carlstrom C.I."/>
            <person name="Lucas L.N."/>
            <person name="Engelbrektson A.L."/>
            <person name="Coates J.D."/>
        </authorList>
    </citation>
    <scope>NUCLEOTIDE SEQUENCE [LARGE SCALE GENOMIC DNA]</scope>
    <source>
        <strain evidence="11">BM301</strain>
    </source>
</reference>
<dbReference type="Pfam" id="PF04316">
    <property type="entry name" value="FlgM"/>
    <property type="match status" value="1"/>
</dbReference>
<organism evidence="11 12">
    <name type="scientific">Sedimenticola selenatireducens</name>
    <dbReference type="NCBI Taxonomy" id="191960"/>
    <lineage>
        <taxon>Bacteria</taxon>
        <taxon>Pseudomonadati</taxon>
        <taxon>Pseudomonadota</taxon>
        <taxon>Gammaproteobacteria</taxon>
        <taxon>Chromatiales</taxon>
        <taxon>Sedimenticolaceae</taxon>
        <taxon>Sedimenticola</taxon>
    </lineage>
</organism>
<feature type="domain" description="Anti-sigma-28 factor FlgM C-terminal" evidence="10">
    <location>
        <begin position="52"/>
        <end position="105"/>
    </location>
</feature>
<keyword evidence="4" id="KW-1005">Bacterial flagellum biogenesis</keyword>
<feature type="compositionally biased region" description="Polar residues" evidence="9">
    <location>
        <begin position="34"/>
        <end position="53"/>
    </location>
</feature>
<evidence type="ECO:0000256" key="6">
    <source>
        <dbReference type="ARBA" id="ARBA00023163"/>
    </source>
</evidence>
<dbReference type="InterPro" id="IPR007412">
    <property type="entry name" value="FlgM"/>
</dbReference>
<feature type="region of interest" description="Disordered" evidence="9">
    <location>
        <begin position="16"/>
        <end position="53"/>
    </location>
</feature>
<sequence length="118" mass="12468">MGTFYKVVNSMKIKGLSGQPISTGEGNKSKATDKTQTAGASPSGKSTGTSSDTVSLTISATRLQELEAQIASLPIADAQRVSDVQRSLATGNFAFEPEDAAENLLAQERQFSQLDKQE</sequence>
<evidence type="ECO:0000256" key="5">
    <source>
        <dbReference type="ARBA" id="ARBA00023015"/>
    </source>
</evidence>
<dbReference type="NCBIfam" id="TIGR03824">
    <property type="entry name" value="FlgM_jcvi"/>
    <property type="match status" value="1"/>
</dbReference>
<keyword evidence="11" id="KW-0966">Cell projection</keyword>
<evidence type="ECO:0000256" key="7">
    <source>
        <dbReference type="ARBA" id="ARBA00024739"/>
    </source>
</evidence>
<dbReference type="EMBL" id="PKUN01000030">
    <property type="protein sequence ID" value="PLX59778.1"/>
    <property type="molecule type" value="Genomic_DNA"/>
</dbReference>
<dbReference type="GO" id="GO:0044781">
    <property type="term" value="P:bacterial-type flagellum organization"/>
    <property type="evidence" value="ECO:0007669"/>
    <property type="project" value="UniProtKB-KW"/>
</dbReference>
<evidence type="ECO:0000256" key="9">
    <source>
        <dbReference type="SAM" id="MobiDB-lite"/>
    </source>
</evidence>
<evidence type="ECO:0000256" key="1">
    <source>
        <dbReference type="ARBA" id="ARBA00005322"/>
    </source>
</evidence>
<evidence type="ECO:0000259" key="10">
    <source>
        <dbReference type="Pfam" id="PF04316"/>
    </source>
</evidence>